<dbReference type="PANTHER" id="PTHR11062">
    <property type="entry name" value="EXOSTOSIN HEPARAN SULFATE GLYCOSYLTRANSFERASE -RELATED"/>
    <property type="match status" value="1"/>
</dbReference>
<evidence type="ECO:0000313" key="6">
    <source>
        <dbReference type="Proteomes" id="UP001515480"/>
    </source>
</evidence>
<dbReference type="PANTHER" id="PTHR11062:SF281">
    <property type="entry name" value="EXOSTOSIN-LIKE 2"/>
    <property type="match status" value="1"/>
</dbReference>
<accession>A0AB34IMK8</accession>
<proteinExistence type="inferred from homology"/>
<gene>
    <name evidence="5" type="ORF">AB1Y20_012129</name>
</gene>
<feature type="region of interest" description="Disordered" evidence="3">
    <location>
        <begin position="73"/>
        <end position="107"/>
    </location>
</feature>
<protein>
    <recommendedName>
        <fullName evidence="4">EGF-like domain-containing protein</fullName>
    </recommendedName>
</protein>
<dbReference type="AlphaFoldDB" id="A0AB34IMK8"/>
<dbReference type="EMBL" id="JBGBPQ010000021">
    <property type="protein sequence ID" value="KAL1503656.1"/>
    <property type="molecule type" value="Genomic_DNA"/>
</dbReference>
<organism evidence="5 6">
    <name type="scientific">Prymnesium parvum</name>
    <name type="common">Toxic golden alga</name>
    <dbReference type="NCBI Taxonomy" id="97485"/>
    <lineage>
        <taxon>Eukaryota</taxon>
        <taxon>Haptista</taxon>
        <taxon>Haptophyta</taxon>
        <taxon>Prymnesiophyceae</taxon>
        <taxon>Prymnesiales</taxon>
        <taxon>Prymnesiaceae</taxon>
        <taxon>Prymnesium</taxon>
    </lineage>
</organism>
<sequence>MMRRLHGAGVAGAPAPAPVAAVRHSPFGWLTLTIGLIGALHFLSDLTGRTSPSFSTAQPKLLSASASAHHPLPVGASGAAATPSLPSAGGQGPPPASRPPPPPPHRPCAKGCEANGNCNRELGRCDCPPLMAGEACDEGLAPTCRVQWGLELPTPPCQAWSPEGEDWRDFPPTCECLAECHALNQRVAYMAACVNVSQRALAPARDAGARYPFADPYSDGRWAREAYAPRPKEWPRRAEASVRRLNLALAARLERDARRSAAEGRCSGRGIWTLVMPWKHPPPYVEGGGLAEGECAEESCQHNPRGVRGCHCLPGWSGAACEVAPGGGAAPEPKRYCVHRCSGRGVCKLNWCHCVPGTWGVDCSLGTPLAPPHAVAGVPRWGGAAWDAAMWARAAVALPPPSASLRIFVYDLPPRFNIWLAAHFRVPGRWDQSYLYSLDAKIHRWLLRSPYRTLEPAEADFFFVPTYLSQGFYDFEFGLYWLAPRGLAFLREAMAYVRTTWPYFDRSGGADHLLVMTNDKGATFIRGAVPDLRRMILLTQWGWKRPHIHLPGQDIVMPPMLKIDKLVASSPYRTGVKLEDSPRYQYLLSFIGSVRFHTPGYSMGVRQKIFRAYNATDRFFLRDLRGDSRKGPHKRMDPKEYLEVLQASKFCLAPSGMGFSTRTYESMAQGCVPLIIQDDPLSNSTVDQAFEELLPWHEFSYRLKQEDIPRLPQILESVPDSKMRELRRNLACVWPRVLWLQADNEAPGEQLAEEQAAARAEHLSMLGDDAFLVAYDAWESVMHTLKRRVAKRKGWPLAPFEWRTPASSCKLT</sequence>
<dbReference type="InterPro" id="IPR040911">
    <property type="entry name" value="Exostosin_GT47"/>
</dbReference>
<dbReference type="PROSITE" id="PS50026">
    <property type="entry name" value="EGF_3"/>
    <property type="match status" value="1"/>
</dbReference>
<comment type="caution">
    <text evidence="2">Lacks conserved residue(s) required for the propagation of feature annotation.</text>
</comment>
<dbReference type="PROSITE" id="PS00022">
    <property type="entry name" value="EGF_1"/>
    <property type="match status" value="2"/>
</dbReference>
<feature type="domain" description="EGF-like" evidence="4">
    <location>
        <begin position="104"/>
        <end position="137"/>
    </location>
</feature>
<evidence type="ECO:0000256" key="1">
    <source>
        <dbReference type="ARBA" id="ARBA00010271"/>
    </source>
</evidence>
<keyword evidence="2" id="KW-0245">EGF-like domain</keyword>
<feature type="disulfide bond" evidence="2">
    <location>
        <begin position="127"/>
        <end position="136"/>
    </location>
</feature>
<comment type="caution">
    <text evidence="5">The sequence shown here is derived from an EMBL/GenBank/DDBJ whole genome shotgun (WGS) entry which is preliminary data.</text>
</comment>
<feature type="disulfide bond" evidence="2">
    <location>
        <begin position="108"/>
        <end position="118"/>
    </location>
</feature>
<evidence type="ECO:0000259" key="4">
    <source>
        <dbReference type="PROSITE" id="PS50026"/>
    </source>
</evidence>
<comment type="similarity">
    <text evidence="1">Belongs to the glycosyltransferase 47 family.</text>
</comment>
<dbReference type="InterPro" id="IPR000742">
    <property type="entry name" value="EGF"/>
</dbReference>
<evidence type="ECO:0000256" key="3">
    <source>
        <dbReference type="SAM" id="MobiDB-lite"/>
    </source>
</evidence>
<feature type="compositionally biased region" description="Pro residues" evidence="3">
    <location>
        <begin position="92"/>
        <end position="106"/>
    </location>
</feature>
<dbReference type="Proteomes" id="UP001515480">
    <property type="component" value="Unassembled WGS sequence"/>
</dbReference>
<evidence type="ECO:0000313" key="5">
    <source>
        <dbReference type="EMBL" id="KAL1503656.1"/>
    </source>
</evidence>
<keyword evidence="6" id="KW-1185">Reference proteome</keyword>
<dbReference type="Pfam" id="PF03016">
    <property type="entry name" value="Exostosin_GT47"/>
    <property type="match status" value="1"/>
</dbReference>
<evidence type="ECO:0000256" key="2">
    <source>
        <dbReference type="PROSITE-ProRule" id="PRU00076"/>
    </source>
</evidence>
<keyword evidence="2" id="KW-1015">Disulfide bond</keyword>
<dbReference type="InterPro" id="IPR004263">
    <property type="entry name" value="Exostosin"/>
</dbReference>
<dbReference type="GO" id="GO:0016757">
    <property type="term" value="F:glycosyltransferase activity"/>
    <property type="evidence" value="ECO:0007669"/>
    <property type="project" value="InterPro"/>
</dbReference>
<name>A0AB34IMK8_PRYPA</name>
<reference evidence="5 6" key="1">
    <citation type="journal article" date="2024" name="Science">
        <title>Giant polyketide synthase enzymes in the biosynthesis of giant marine polyether toxins.</title>
        <authorList>
            <person name="Fallon T.R."/>
            <person name="Shende V.V."/>
            <person name="Wierzbicki I.H."/>
            <person name="Pendleton A.L."/>
            <person name="Watervoot N.F."/>
            <person name="Auber R.P."/>
            <person name="Gonzalez D.J."/>
            <person name="Wisecaver J.H."/>
            <person name="Moore B.S."/>
        </authorList>
    </citation>
    <scope>NUCLEOTIDE SEQUENCE [LARGE SCALE GENOMIC DNA]</scope>
    <source>
        <strain evidence="5 6">12B1</strain>
    </source>
</reference>
<dbReference type="PROSITE" id="PS01186">
    <property type="entry name" value="EGF_2"/>
    <property type="match status" value="1"/>
</dbReference>